<reference evidence="3 4" key="1">
    <citation type="submission" date="2018-07" db="EMBL/GenBank/DDBJ databases">
        <title>Complete nucleotide sequence of Bacillus phage BSP38.</title>
        <authorList>
            <person name="Ghosh K."/>
            <person name="Kim K.-P."/>
        </authorList>
    </citation>
    <scope>NUCLEOTIDE SEQUENCE [LARGE SCALE GENOMIC DNA]</scope>
</reference>
<keyword evidence="2" id="KW-1133">Transmembrane helix</keyword>
<feature type="transmembrane region" description="Helical" evidence="2">
    <location>
        <begin position="30"/>
        <end position="47"/>
    </location>
</feature>
<protein>
    <submittedName>
        <fullName evidence="3">Uncharacterized protein</fullName>
    </submittedName>
</protein>
<keyword evidence="1" id="KW-0175">Coiled coil</keyword>
<accession>A0A345MK96</accession>
<feature type="coiled-coil region" evidence="1">
    <location>
        <begin position="50"/>
        <end position="77"/>
    </location>
</feature>
<organismHost>
    <name type="scientific">Bacillus subtilis</name>
    <dbReference type="NCBI Taxonomy" id="1423"/>
</organismHost>
<sequence>MNLNGIGALLWLICGIVVLFFLINIYPFTIILLFCIVIPAIAGWVWTGKRIEQERQAENEFQRLQEENERLKRELDKDK</sequence>
<keyword evidence="2" id="KW-0812">Transmembrane</keyword>
<organism evidence="3 4">
    <name type="scientific">Bacillus phage BSP38</name>
    <dbReference type="NCBI Taxonomy" id="2283013"/>
    <lineage>
        <taxon>Viruses</taxon>
        <taxon>Duplodnaviria</taxon>
        <taxon>Heunggongvirae</taxon>
        <taxon>Uroviricota</taxon>
        <taxon>Caudoviricetes</taxon>
        <taxon>Herelleviridae</taxon>
        <taxon>Bastillevirinae</taxon>
        <taxon>Jeonjuvirus</taxon>
        <taxon>Jeonjuvirus BSP38</taxon>
    </lineage>
</organism>
<dbReference type="Proteomes" id="UP000260425">
    <property type="component" value="Segment"/>
</dbReference>
<dbReference type="EMBL" id="MH606185">
    <property type="protein sequence ID" value="AXH71278.1"/>
    <property type="molecule type" value="Genomic_DNA"/>
</dbReference>
<keyword evidence="2" id="KW-0472">Membrane</keyword>
<name>A0A345MK96_BPBSP</name>
<proteinExistence type="predicted"/>
<evidence type="ECO:0000256" key="1">
    <source>
        <dbReference type="SAM" id="Coils"/>
    </source>
</evidence>
<feature type="transmembrane region" description="Helical" evidence="2">
    <location>
        <begin position="6"/>
        <end position="23"/>
    </location>
</feature>
<evidence type="ECO:0000313" key="3">
    <source>
        <dbReference type="EMBL" id="AXH71278.1"/>
    </source>
</evidence>
<keyword evidence="4" id="KW-1185">Reference proteome</keyword>
<gene>
    <name evidence="3" type="ORF">BSP38_236</name>
</gene>
<evidence type="ECO:0000313" key="4">
    <source>
        <dbReference type="Proteomes" id="UP000260425"/>
    </source>
</evidence>
<evidence type="ECO:0000256" key="2">
    <source>
        <dbReference type="SAM" id="Phobius"/>
    </source>
</evidence>